<feature type="domain" description="Rhodopsin" evidence="7">
    <location>
        <begin position="105"/>
        <end position="247"/>
    </location>
</feature>
<keyword evidence="4 6" id="KW-0472">Membrane</keyword>
<sequence>MLFFGHPAADLAFTATLCSISAIALVVLRFISRIKCQTPWGLNPKSRFGEPDTASRNSWALGLVAWTAISGNNKTCGLSRGKSSNVASTWGGTMLESFLKIVQAVNWAKCGYAIEVTYALAVMFTKTSILASHLRIFRGRISHAVTHLVAVATAAACVIVSLASCRPFEARWNPDLFVSNRIEGVEYWRMTSIPNILTDVIILVLPWHMLWHLQVSKTEKYALTFVYLCSGIAACVPSLWALYGLQGKKASPYTPPRNRVEGDSSDTKAEQRFFLDRGPRRLTIRLHDVTCCPPDVLISMSKIKYILEDNCQTDNDKQVRD</sequence>
<dbReference type="InterPro" id="IPR052337">
    <property type="entry name" value="SAT4-like"/>
</dbReference>
<comment type="similarity">
    <text evidence="5">Belongs to the SAT4 family.</text>
</comment>
<evidence type="ECO:0000256" key="5">
    <source>
        <dbReference type="ARBA" id="ARBA00038359"/>
    </source>
</evidence>
<dbReference type="Pfam" id="PF20684">
    <property type="entry name" value="Fung_rhodopsin"/>
    <property type="match status" value="1"/>
</dbReference>
<feature type="transmembrane region" description="Helical" evidence="6">
    <location>
        <begin position="225"/>
        <end position="245"/>
    </location>
</feature>
<evidence type="ECO:0000256" key="3">
    <source>
        <dbReference type="ARBA" id="ARBA00022989"/>
    </source>
</evidence>
<evidence type="ECO:0000256" key="1">
    <source>
        <dbReference type="ARBA" id="ARBA00004141"/>
    </source>
</evidence>
<feature type="transmembrane region" description="Helical" evidence="6">
    <location>
        <begin position="12"/>
        <end position="31"/>
    </location>
</feature>
<evidence type="ECO:0000313" key="8">
    <source>
        <dbReference type="EMBL" id="KAK3332692.1"/>
    </source>
</evidence>
<comment type="subcellular location">
    <subcellularLocation>
        <location evidence="1">Membrane</location>
        <topology evidence="1">Multi-pass membrane protein</topology>
    </subcellularLocation>
</comment>
<dbReference type="AlphaFoldDB" id="A0AAE0IWU6"/>
<dbReference type="GO" id="GO:0016020">
    <property type="term" value="C:membrane"/>
    <property type="evidence" value="ECO:0007669"/>
    <property type="project" value="UniProtKB-SubCell"/>
</dbReference>
<evidence type="ECO:0000313" key="9">
    <source>
        <dbReference type="Proteomes" id="UP001286456"/>
    </source>
</evidence>
<evidence type="ECO:0000256" key="4">
    <source>
        <dbReference type="ARBA" id="ARBA00023136"/>
    </source>
</evidence>
<protein>
    <recommendedName>
        <fullName evidence="7">Rhodopsin domain-containing protein</fullName>
    </recommendedName>
</protein>
<reference evidence="8" key="2">
    <citation type="submission" date="2023-06" db="EMBL/GenBank/DDBJ databases">
        <authorList>
            <consortium name="Lawrence Berkeley National Laboratory"/>
            <person name="Haridas S."/>
            <person name="Hensen N."/>
            <person name="Bonometti L."/>
            <person name="Westerberg I."/>
            <person name="Brannstrom I.O."/>
            <person name="Guillou S."/>
            <person name="Cros-Aarteil S."/>
            <person name="Calhoun S."/>
            <person name="Kuo A."/>
            <person name="Mondo S."/>
            <person name="Pangilinan J."/>
            <person name="Riley R."/>
            <person name="Labutti K."/>
            <person name="Andreopoulos B."/>
            <person name="Lipzen A."/>
            <person name="Chen C."/>
            <person name="Yanf M."/>
            <person name="Daum C."/>
            <person name="Ng V."/>
            <person name="Clum A."/>
            <person name="Steindorff A."/>
            <person name="Ohm R."/>
            <person name="Martin F."/>
            <person name="Silar P."/>
            <person name="Natvig D."/>
            <person name="Lalanne C."/>
            <person name="Gautier V."/>
            <person name="Ament-Velasquez S.L."/>
            <person name="Kruys A."/>
            <person name="Hutchinson M.I."/>
            <person name="Powell A.J."/>
            <person name="Barry K."/>
            <person name="Miller A.N."/>
            <person name="Grigoriev I.V."/>
            <person name="Debuchy R."/>
            <person name="Gladieux P."/>
            <person name="Thoren M.H."/>
            <person name="Johannesson H."/>
        </authorList>
    </citation>
    <scope>NUCLEOTIDE SEQUENCE</scope>
    <source>
        <strain evidence="8">SMH4131-1</strain>
    </source>
</reference>
<keyword evidence="3 6" id="KW-1133">Transmembrane helix</keyword>
<comment type="caution">
    <text evidence="8">The sequence shown here is derived from an EMBL/GenBank/DDBJ whole genome shotgun (WGS) entry which is preliminary data.</text>
</comment>
<dbReference type="PANTHER" id="PTHR33048">
    <property type="entry name" value="PTH11-LIKE INTEGRAL MEMBRANE PROTEIN (AFU_ORTHOLOGUE AFUA_5G11245)"/>
    <property type="match status" value="1"/>
</dbReference>
<feature type="transmembrane region" description="Helical" evidence="6">
    <location>
        <begin position="193"/>
        <end position="213"/>
    </location>
</feature>
<dbReference type="InterPro" id="IPR049326">
    <property type="entry name" value="Rhodopsin_dom_fungi"/>
</dbReference>
<organism evidence="8 9">
    <name type="scientific">Cercophora scortea</name>
    <dbReference type="NCBI Taxonomy" id="314031"/>
    <lineage>
        <taxon>Eukaryota</taxon>
        <taxon>Fungi</taxon>
        <taxon>Dikarya</taxon>
        <taxon>Ascomycota</taxon>
        <taxon>Pezizomycotina</taxon>
        <taxon>Sordariomycetes</taxon>
        <taxon>Sordariomycetidae</taxon>
        <taxon>Sordariales</taxon>
        <taxon>Lasiosphaeriaceae</taxon>
        <taxon>Cercophora</taxon>
    </lineage>
</organism>
<dbReference type="Proteomes" id="UP001286456">
    <property type="component" value="Unassembled WGS sequence"/>
</dbReference>
<evidence type="ECO:0000256" key="6">
    <source>
        <dbReference type="SAM" id="Phobius"/>
    </source>
</evidence>
<name>A0AAE0IWU6_9PEZI</name>
<keyword evidence="9" id="KW-1185">Reference proteome</keyword>
<dbReference type="EMBL" id="JAUEPO010000002">
    <property type="protein sequence ID" value="KAK3332692.1"/>
    <property type="molecule type" value="Genomic_DNA"/>
</dbReference>
<keyword evidence="2 6" id="KW-0812">Transmembrane</keyword>
<evidence type="ECO:0000256" key="2">
    <source>
        <dbReference type="ARBA" id="ARBA00022692"/>
    </source>
</evidence>
<feature type="transmembrane region" description="Helical" evidence="6">
    <location>
        <begin position="144"/>
        <end position="164"/>
    </location>
</feature>
<gene>
    <name evidence="8" type="ORF">B0T19DRAFT_398435</name>
</gene>
<evidence type="ECO:0000259" key="7">
    <source>
        <dbReference type="Pfam" id="PF20684"/>
    </source>
</evidence>
<dbReference type="PANTHER" id="PTHR33048:SF47">
    <property type="entry name" value="INTEGRAL MEMBRANE PROTEIN-RELATED"/>
    <property type="match status" value="1"/>
</dbReference>
<reference evidence="8" key="1">
    <citation type="journal article" date="2023" name="Mol. Phylogenet. Evol.">
        <title>Genome-scale phylogeny and comparative genomics of the fungal order Sordariales.</title>
        <authorList>
            <person name="Hensen N."/>
            <person name="Bonometti L."/>
            <person name="Westerberg I."/>
            <person name="Brannstrom I.O."/>
            <person name="Guillou S."/>
            <person name="Cros-Aarteil S."/>
            <person name="Calhoun S."/>
            <person name="Haridas S."/>
            <person name="Kuo A."/>
            <person name="Mondo S."/>
            <person name="Pangilinan J."/>
            <person name="Riley R."/>
            <person name="LaButti K."/>
            <person name="Andreopoulos B."/>
            <person name="Lipzen A."/>
            <person name="Chen C."/>
            <person name="Yan M."/>
            <person name="Daum C."/>
            <person name="Ng V."/>
            <person name="Clum A."/>
            <person name="Steindorff A."/>
            <person name="Ohm R.A."/>
            <person name="Martin F."/>
            <person name="Silar P."/>
            <person name="Natvig D.O."/>
            <person name="Lalanne C."/>
            <person name="Gautier V."/>
            <person name="Ament-Velasquez S.L."/>
            <person name="Kruys A."/>
            <person name="Hutchinson M.I."/>
            <person name="Powell A.J."/>
            <person name="Barry K."/>
            <person name="Miller A.N."/>
            <person name="Grigoriev I.V."/>
            <person name="Debuchy R."/>
            <person name="Gladieux P."/>
            <person name="Hiltunen Thoren M."/>
            <person name="Johannesson H."/>
        </authorList>
    </citation>
    <scope>NUCLEOTIDE SEQUENCE</scope>
    <source>
        <strain evidence="8">SMH4131-1</strain>
    </source>
</reference>
<proteinExistence type="inferred from homology"/>
<accession>A0AAE0IWU6</accession>